<name>A0ABD3MG26_9STRA</name>
<keyword evidence="2" id="KW-1185">Reference proteome</keyword>
<dbReference type="Proteomes" id="UP001530293">
    <property type="component" value="Unassembled WGS sequence"/>
</dbReference>
<reference evidence="1 2" key="1">
    <citation type="submission" date="2024-10" db="EMBL/GenBank/DDBJ databases">
        <title>Updated reference genomes for cyclostephanoid diatoms.</title>
        <authorList>
            <person name="Roberts W.R."/>
            <person name="Alverson A.J."/>
        </authorList>
    </citation>
    <scope>NUCLEOTIDE SEQUENCE [LARGE SCALE GENOMIC DNA]</scope>
    <source>
        <strain evidence="1 2">AJA232-27</strain>
    </source>
</reference>
<dbReference type="EMBL" id="JALLBG020000129">
    <property type="protein sequence ID" value="KAL3763075.1"/>
    <property type="molecule type" value="Genomic_DNA"/>
</dbReference>
<evidence type="ECO:0000313" key="1">
    <source>
        <dbReference type="EMBL" id="KAL3763075.1"/>
    </source>
</evidence>
<evidence type="ECO:0000313" key="2">
    <source>
        <dbReference type="Proteomes" id="UP001530293"/>
    </source>
</evidence>
<proteinExistence type="predicted"/>
<organism evidence="1 2">
    <name type="scientific">Discostella pseudostelligera</name>
    <dbReference type="NCBI Taxonomy" id="259834"/>
    <lineage>
        <taxon>Eukaryota</taxon>
        <taxon>Sar</taxon>
        <taxon>Stramenopiles</taxon>
        <taxon>Ochrophyta</taxon>
        <taxon>Bacillariophyta</taxon>
        <taxon>Coscinodiscophyceae</taxon>
        <taxon>Thalassiosirophycidae</taxon>
        <taxon>Stephanodiscales</taxon>
        <taxon>Stephanodiscaceae</taxon>
        <taxon>Discostella</taxon>
    </lineage>
</organism>
<protein>
    <submittedName>
        <fullName evidence="1">Uncharacterized protein</fullName>
    </submittedName>
</protein>
<sequence length="162" mass="17962">MARLWSRTRSRFNCTTSPISSSIHCRRLFQTKIDDNNGDDVEASLEFEEILEGIENTVTSLPWDIALPSSQDGNTESVLDGNIATRGMVFDEDDNNITSSSFSPHEGCQESTLEMKLCHMMDVLERGLPQCIDNVNDNATEGIFPSDKKYQGVVSVGSLHSI</sequence>
<dbReference type="AlphaFoldDB" id="A0ABD3MG26"/>
<comment type="caution">
    <text evidence="1">The sequence shown here is derived from an EMBL/GenBank/DDBJ whole genome shotgun (WGS) entry which is preliminary data.</text>
</comment>
<gene>
    <name evidence="1" type="ORF">ACHAWU_007781</name>
</gene>
<accession>A0ABD3MG26</accession>